<organism evidence="3 4">
    <name type="scientific">Neotoma lepida</name>
    <name type="common">Desert woodrat</name>
    <dbReference type="NCBI Taxonomy" id="56216"/>
    <lineage>
        <taxon>Eukaryota</taxon>
        <taxon>Metazoa</taxon>
        <taxon>Chordata</taxon>
        <taxon>Craniata</taxon>
        <taxon>Vertebrata</taxon>
        <taxon>Euteleostomi</taxon>
        <taxon>Mammalia</taxon>
        <taxon>Eutheria</taxon>
        <taxon>Euarchontoglires</taxon>
        <taxon>Glires</taxon>
        <taxon>Rodentia</taxon>
        <taxon>Myomorpha</taxon>
        <taxon>Muroidea</taxon>
        <taxon>Cricetidae</taxon>
        <taxon>Neotominae</taxon>
        <taxon>Neotoma</taxon>
    </lineage>
</organism>
<comment type="caution">
    <text evidence="3">The sequence shown here is derived from an EMBL/GenBank/DDBJ whole genome shotgun (WGS) entry which is preliminary data.</text>
</comment>
<evidence type="ECO:0000256" key="1">
    <source>
        <dbReference type="SAM" id="MobiDB-lite"/>
    </source>
</evidence>
<feature type="compositionally biased region" description="Basic and acidic residues" evidence="1">
    <location>
        <begin position="7"/>
        <end position="17"/>
    </location>
</feature>
<evidence type="ECO:0000256" key="2">
    <source>
        <dbReference type="SAM" id="Phobius"/>
    </source>
</evidence>
<proteinExistence type="predicted"/>
<keyword evidence="4" id="KW-1185">Reference proteome</keyword>
<accession>A0A1A6HFL6</accession>
<dbReference type="EMBL" id="LZPO01034912">
    <property type="protein sequence ID" value="OBS76422.1"/>
    <property type="molecule type" value="Genomic_DNA"/>
</dbReference>
<feature type="region of interest" description="Disordered" evidence="1">
    <location>
        <begin position="1"/>
        <end position="21"/>
    </location>
</feature>
<dbReference type="AlphaFoldDB" id="A0A1A6HFL6"/>
<keyword evidence="2" id="KW-1133">Transmembrane helix</keyword>
<gene>
    <name evidence="3" type="ORF">A6R68_17130</name>
</gene>
<sequence>MPKRKVSREGAAKAEPKRRCRPSLPLPRTAFVNVGAVILILTPVAMNLDCTFHGLISSTIPVPR</sequence>
<name>A0A1A6HFL6_NEOLE</name>
<evidence type="ECO:0000313" key="3">
    <source>
        <dbReference type="EMBL" id="OBS76422.1"/>
    </source>
</evidence>
<feature type="transmembrane region" description="Helical" evidence="2">
    <location>
        <begin position="26"/>
        <end position="46"/>
    </location>
</feature>
<protein>
    <submittedName>
        <fullName evidence="3">Uncharacterized protein</fullName>
    </submittedName>
</protein>
<evidence type="ECO:0000313" key="4">
    <source>
        <dbReference type="Proteomes" id="UP000092124"/>
    </source>
</evidence>
<dbReference type="Proteomes" id="UP000092124">
    <property type="component" value="Unassembled WGS sequence"/>
</dbReference>
<keyword evidence="2" id="KW-0472">Membrane</keyword>
<reference evidence="3 4" key="1">
    <citation type="submission" date="2016-06" db="EMBL/GenBank/DDBJ databases">
        <title>The Draft Genome Sequence and Annotation of the Desert Woodrat Neotoma lepida.</title>
        <authorList>
            <person name="Campbell M."/>
            <person name="Oakeson K.F."/>
            <person name="Yandell M."/>
            <person name="Halpert J.R."/>
            <person name="Dearing D."/>
        </authorList>
    </citation>
    <scope>NUCLEOTIDE SEQUENCE [LARGE SCALE GENOMIC DNA]</scope>
    <source>
        <strain evidence="3">417</strain>
        <tissue evidence="3">Liver</tissue>
    </source>
</reference>
<keyword evidence="2" id="KW-0812">Transmembrane</keyword>